<dbReference type="Proteomes" id="UP000257004">
    <property type="component" value="Unassembled WGS sequence"/>
</dbReference>
<gene>
    <name evidence="1" type="ORF">BD847_0967</name>
</gene>
<dbReference type="EMBL" id="QRDQ01000007">
    <property type="protein sequence ID" value="RED27036.1"/>
    <property type="molecule type" value="Genomic_DNA"/>
</dbReference>
<sequence length="94" mass="11090">MENLKSLLDFFSAIENDFRISSTHIAIYAALLKYRVEKGFVNPIQVYRHEITPLAKISSAYTYHKCIQELSSYGYIKYERSFKKTQGSKIYFFE</sequence>
<comment type="caution">
    <text evidence="1">The sequence shown here is derived from an EMBL/GenBank/DDBJ whole genome shotgun (WGS) entry which is preliminary data.</text>
</comment>
<dbReference type="OrthoDB" id="1442826at2"/>
<evidence type="ECO:0000313" key="2">
    <source>
        <dbReference type="Proteomes" id="UP000257004"/>
    </source>
</evidence>
<protein>
    <recommendedName>
        <fullName evidence="3">Helix-turn-helix protein</fullName>
    </recommendedName>
</protein>
<accession>A0A3D9G1D3</accession>
<reference evidence="1 2" key="1">
    <citation type="submission" date="2018-07" db="EMBL/GenBank/DDBJ databases">
        <title>Genomic Encyclopedia of Archaeal and Bacterial Type Strains, Phase II (KMG-II): from individual species to whole genera.</title>
        <authorList>
            <person name="Goeker M."/>
        </authorList>
    </citation>
    <scope>NUCLEOTIDE SEQUENCE [LARGE SCALE GENOMIC DNA]</scope>
    <source>
        <strain evidence="1 2">DSM 25795</strain>
    </source>
</reference>
<dbReference type="AlphaFoldDB" id="A0A3D9G1D3"/>
<organism evidence="1 2">
    <name type="scientific">Flavobacterium cutihirudinis</name>
    <dbReference type="NCBI Taxonomy" id="1265740"/>
    <lineage>
        <taxon>Bacteria</taxon>
        <taxon>Pseudomonadati</taxon>
        <taxon>Bacteroidota</taxon>
        <taxon>Flavobacteriia</taxon>
        <taxon>Flavobacteriales</taxon>
        <taxon>Flavobacteriaceae</taxon>
        <taxon>Flavobacterium</taxon>
    </lineage>
</organism>
<keyword evidence="2" id="KW-1185">Reference proteome</keyword>
<proteinExistence type="predicted"/>
<evidence type="ECO:0008006" key="3">
    <source>
        <dbReference type="Google" id="ProtNLM"/>
    </source>
</evidence>
<evidence type="ECO:0000313" key="1">
    <source>
        <dbReference type="EMBL" id="RED27036.1"/>
    </source>
</evidence>
<dbReference type="RefSeq" id="WP_115887091.1">
    <property type="nucleotide sequence ID" value="NZ_QRDQ01000007.1"/>
</dbReference>
<name>A0A3D9G1D3_9FLAO</name>